<keyword evidence="2" id="KW-1015">Disulfide bond</keyword>
<dbReference type="Pfam" id="PF02886">
    <property type="entry name" value="LBP_BPI_CETP_C"/>
    <property type="match status" value="1"/>
</dbReference>
<keyword evidence="3" id="KW-0732">Signal</keyword>
<gene>
    <name evidence="6" type="ORF">GSLYS_00018676001</name>
</gene>
<dbReference type="Gene3D" id="3.15.10.10">
    <property type="entry name" value="Bactericidal permeability-increasing protein, domain 1"/>
    <property type="match status" value="1"/>
</dbReference>
<accession>A0AAV2IKA9</accession>
<evidence type="ECO:0000256" key="1">
    <source>
        <dbReference type="ARBA" id="ARBA00007292"/>
    </source>
</evidence>
<feature type="domain" description="Lipid-binding serum glycoprotein N-terminal" evidence="4">
    <location>
        <begin position="25"/>
        <end position="247"/>
    </location>
</feature>
<proteinExistence type="inferred from homology"/>
<feature type="chain" id="PRO_5043685239" evidence="3">
    <location>
        <begin position="18"/>
        <end position="475"/>
    </location>
</feature>
<dbReference type="InterPro" id="IPR017942">
    <property type="entry name" value="Lipid-bd_serum_glycop_N"/>
</dbReference>
<comment type="similarity">
    <text evidence="1">Belongs to the BPI/LBP/Plunc superfamily. BPI/LBP family.</text>
</comment>
<evidence type="ECO:0000256" key="3">
    <source>
        <dbReference type="SAM" id="SignalP"/>
    </source>
</evidence>
<dbReference type="SMART" id="SM00329">
    <property type="entry name" value="BPI2"/>
    <property type="match status" value="1"/>
</dbReference>
<evidence type="ECO:0000259" key="4">
    <source>
        <dbReference type="SMART" id="SM00328"/>
    </source>
</evidence>
<evidence type="ECO:0000313" key="7">
    <source>
        <dbReference type="Proteomes" id="UP001497497"/>
    </source>
</evidence>
<name>A0AAV2IKA9_LYMST</name>
<dbReference type="InterPro" id="IPR032942">
    <property type="entry name" value="BPI/LBP/Plunc"/>
</dbReference>
<dbReference type="EMBL" id="CAXITT010000686">
    <property type="protein sequence ID" value="CAL1545193.1"/>
    <property type="molecule type" value="Genomic_DNA"/>
</dbReference>
<evidence type="ECO:0000313" key="6">
    <source>
        <dbReference type="EMBL" id="CAL1545193.1"/>
    </source>
</evidence>
<dbReference type="Pfam" id="PF01273">
    <property type="entry name" value="LBP_BPI_CETP"/>
    <property type="match status" value="1"/>
</dbReference>
<dbReference type="AlphaFoldDB" id="A0AAV2IKA9"/>
<dbReference type="SMART" id="SM00328">
    <property type="entry name" value="BPI1"/>
    <property type="match status" value="1"/>
</dbReference>
<dbReference type="GO" id="GO:0005615">
    <property type="term" value="C:extracellular space"/>
    <property type="evidence" value="ECO:0007669"/>
    <property type="project" value="TreeGrafter"/>
</dbReference>
<dbReference type="Gene3D" id="3.15.20.10">
    <property type="entry name" value="Bactericidal permeability-increasing protein, domain 2"/>
    <property type="match status" value="1"/>
</dbReference>
<sequence>MRSSVPLLLLVVHHILAVNPGVKIRFTPNGIKYANKIFKKEVSDLLGQLSLPDLECNIEGTSFTLSHIRATHVTPLNSKLKLDPGLNGLTVSVRNFGMSLSMDWQASSSIMFVPIHMSGGLRADFTGVRLKMTLGVALINSVQVLGSSHCSADIEDLSLTFQGASSWIMNLIIVFFENSIKTNLPNEICRSVEDIINNDAAKKFRAMRVTAEIDQDFILDYGFIAPVRVTWGYLESQHKGDVYWKYSRVATPYTPAVASDWRYNSKMLYMWITEYTAMTLGYSAHTFGYLRYTVTSDKLTDGLENYLNTTCPHLTCAGTILPLLGAAVPHSQLVIDVRSTAAPEIWFSTRGVHVSMSSSMIATVGRSSDPVFTGTLTLYITGTASVRNQMIVGQVKKFRLKLNNSYSYIGHIFQSDLNDLLNEVSKVYLVPRLNDIAQKGIGLPLFEDVRLVDPRFFFQNGSIVVATNVQYKNVQ</sequence>
<protein>
    <submittedName>
        <fullName evidence="6">Uncharacterized protein</fullName>
    </submittedName>
</protein>
<organism evidence="6 7">
    <name type="scientific">Lymnaea stagnalis</name>
    <name type="common">Great pond snail</name>
    <name type="synonym">Helix stagnalis</name>
    <dbReference type="NCBI Taxonomy" id="6523"/>
    <lineage>
        <taxon>Eukaryota</taxon>
        <taxon>Metazoa</taxon>
        <taxon>Spiralia</taxon>
        <taxon>Lophotrochozoa</taxon>
        <taxon>Mollusca</taxon>
        <taxon>Gastropoda</taxon>
        <taxon>Heterobranchia</taxon>
        <taxon>Euthyneura</taxon>
        <taxon>Panpulmonata</taxon>
        <taxon>Hygrophila</taxon>
        <taxon>Lymnaeoidea</taxon>
        <taxon>Lymnaeidae</taxon>
        <taxon>Lymnaea</taxon>
    </lineage>
</organism>
<dbReference type="SUPFAM" id="SSF55394">
    <property type="entry name" value="Bactericidal permeability-increasing protein, BPI"/>
    <property type="match status" value="2"/>
</dbReference>
<feature type="domain" description="Lipid-binding serum glycoprotein C-terminal" evidence="5">
    <location>
        <begin position="262"/>
        <end position="467"/>
    </location>
</feature>
<feature type="signal peptide" evidence="3">
    <location>
        <begin position="1"/>
        <end position="17"/>
    </location>
</feature>
<reference evidence="6 7" key="1">
    <citation type="submission" date="2024-04" db="EMBL/GenBank/DDBJ databases">
        <authorList>
            <consortium name="Genoscope - CEA"/>
            <person name="William W."/>
        </authorList>
    </citation>
    <scope>NUCLEOTIDE SEQUENCE [LARGE SCALE GENOMIC DNA]</scope>
</reference>
<dbReference type="Proteomes" id="UP001497497">
    <property type="component" value="Unassembled WGS sequence"/>
</dbReference>
<dbReference type="PANTHER" id="PTHR10504">
    <property type="entry name" value="BACTERICIDAL PERMEABILITY-INCREASING BPI PROTEIN-RELATED"/>
    <property type="match status" value="1"/>
</dbReference>
<dbReference type="GO" id="GO:0008289">
    <property type="term" value="F:lipid binding"/>
    <property type="evidence" value="ECO:0007669"/>
    <property type="project" value="InterPro"/>
</dbReference>
<dbReference type="InterPro" id="IPR017943">
    <property type="entry name" value="Bactericidal_perm-incr_a/b_dom"/>
</dbReference>
<keyword evidence="7" id="KW-1185">Reference proteome</keyword>
<comment type="caution">
    <text evidence="6">The sequence shown here is derived from an EMBL/GenBank/DDBJ whole genome shotgun (WGS) entry which is preliminary data.</text>
</comment>
<dbReference type="PANTHER" id="PTHR10504:SF131">
    <property type="entry name" value="BPI2 DOMAIN-CONTAINING PROTEIN"/>
    <property type="match status" value="1"/>
</dbReference>
<dbReference type="InterPro" id="IPR001124">
    <property type="entry name" value="Lipid-bd_serum_glycop_C"/>
</dbReference>
<evidence type="ECO:0000256" key="2">
    <source>
        <dbReference type="ARBA" id="ARBA00023157"/>
    </source>
</evidence>
<evidence type="ECO:0000259" key="5">
    <source>
        <dbReference type="SMART" id="SM00329"/>
    </source>
</evidence>